<dbReference type="Gene3D" id="3.40.50.261">
    <property type="entry name" value="Succinyl-CoA synthetase domains"/>
    <property type="match status" value="1"/>
</dbReference>
<dbReference type="InterPro" id="IPR051538">
    <property type="entry name" value="Acyl-CoA_Synth/Transferase"/>
</dbReference>
<dbReference type="GO" id="GO:0016874">
    <property type="term" value="F:ligase activity"/>
    <property type="evidence" value="ECO:0007669"/>
    <property type="project" value="UniProtKB-KW"/>
</dbReference>
<dbReference type="SUPFAM" id="SSF52210">
    <property type="entry name" value="Succinyl-CoA synthetase domains"/>
    <property type="match status" value="1"/>
</dbReference>
<evidence type="ECO:0000313" key="4">
    <source>
        <dbReference type="EMBL" id="GAI58130.1"/>
    </source>
</evidence>
<keyword evidence="1" id="KW-0436">Ligase</keyword>
<dbReference type="PANTHER" id="PTHR43334:SF1">
    <property type="entry name" value="3-HYDROXYPROPIONATE--COA LIGASE [ADP-FORMING]"/>
    <property type="match status" value="1"/>
</dbReference>
<keyword evidence="2" id="KW-0547">Nucleotide-binding</keyword>
<evidence type="ECO:0000256" key="2">
    <source>
        <dbReference type="ARBA" id="ARBA00022741"/>
    </source>
</evidence>
<name>X1R4T0_9ZZZZ</name>
<protein>
    <recommendedName>
        <fullName evidence="5">Ligase-CoA domain-containing protein</fullName>
    </recommendedName>
</protein>
<accession>X1R4T0</accession>
<comment type="caution">
    <text evidence="4">The sequence shown here is derived from an EMBL/GenBank/DDBJ whole genome shotgun (WGS) entry which is preliminary data.</text>
</comment>
<gene>
    <name evidence="4" type="ORF">S06H3_58986</name>
</gene>
<dbReference type="AlphaFoldDB" id="X1R4T0"/>
<dbReference type="PANTHER" id="PTHR43334">
    <property type="entry name" value="ACETATE--COA LIGASE [ADP-FORMING]"/>
    <property type="match status" value="1"/>
</dbReference>
<reference evidence="4" key="1">
    <citation type="journal article" date="2014" name="Front. Microbiol.">
        <title>High frequency of phylogenetically diverse reductive dehalogenase-homologous genes in deep subseafloor sedimentary metagenomes.</title>
        <authorList>
            <person name="Kawai M."/>
            <person name="Futagami T."/>
            <person name="Toyoda A."/>
            <person name="Takaki Y."/>
            <person name="Nishi S."/>
            <person name="Hori S."/>
            <person name="Arai W."/>
            <person name="Tsubouchi T."/>
            <person name="Morono Y."/>
            <person name="Uchiyama I."/>
            <person name="Ito T."/>
            <person name="Fujiyama A."/>
            <person name="Inagaki F."/>
            <person name="Takami H."/>
        </authorList>
    </citation>
    <scope>NUCLEOTIDE SEQUENCE</scope>
    <source>
        <strain evidence="4">Expedition CK06-06</strain>
    </source>
</reference>
<evidence type="ECO:0008006" key="5">
    <source>
        <dbReference type="Google" id="ProtNLM"/>
    </source>
</evidence>
<organism evidence="4">
    <name type="scientific">marine sediment metagenome</name>
    <dbReference type="NCBI Taxonomy" id="412755"/>
    <lineage>
        <taxon>unclassified sequences</taxon>
        <taxon>metagenomes</taxon>
        <taxon>ecological metagenomes</taxon>
    </lineage>
</organism>
<dbReference type="InterPro" id="IPR016102">
    <property type="entry name" value="Succinyl-CoA_synth-like"/>
</dbReference>
<dbReference type="GO" id="GO:0005524">
    <property type="term" value="F:ATP binding"/>
    <property type="evidence" value="ECO:0007669"/>
    <property type="project" value="UniProtKB-KW"/>
</dbReference>
<evidence type="ECO:0000256" key="1">
    <source>
        <dbReference type="ARBA" id="ARBA00022598"/>
    </source>
</evidence>
<dbReference type="EMBL" id="BARV01038256">
    <property type="protein sequence ID" value="GAI58130.1"/>
    <property type="molecule type" value="Genomic_DNA"/>
</dbReference>
<proteinExistence type="predicted"/>
<sequence length="171" mass="18983">MSTDACQKAGLRIANLSPATIEKLNQVLPDRWPHANPVDTVAAGFVTYPSLWPLMEDENVDAILSVGAIGMVSSWAGWTRSGAPDADVQKVREWLGILVQDELKNIDRAIDFMDKSQKPLIICSIFNEALRKSEALRKLHENGILIYPTPERAAKVLAHLVNYSQYLGTRN</sequence>
<evidence type="ECO:0000256" key="3">
    <source>
        <dbReference type="ARBA" id="ARBA00022840"/>
    </source>
</evidence>
<keyword evidence="3" id="KW-0067">ATP-binding</keyword>